<feature type="compositionally biased region" description="Polar residues" evidence="2">
    <location>
        <begin position="1"/>
        <end position="13"/>
    </location>
</feature>
<evidence type="ECO:0000313" key="4">
    <source>
        <dbReference type="Proteomes" id="UP000070700"/>
    </source>
</evidence>
<dbReference type="InParanoid" id="A0A132B8M1"/>
<sequence length="620" mass="69829">MSFAAATTATGQQPEEVPLTDEELGWQSDTWNRNEQRLRVRFRDALGASDAEARIQRILREVPTMELPANFDVGTALEEERAEQFARAGPFARGSLLPVAAMRTAITRILNNLDSDRFRHLDIWQAVFERTGNPATFRVILEKERIEYETSATSPWGDEAATEEIKDQRREILQGRLRSLLLQGSNDQIEAVQQSEGFLLEDDTAGRGPFFVLMATFRTQYRLIQRRQQFADDVRQLGTAVIARRQGVNPEQTEAARRALLEQNRLALLATQAQAAAREAARIAREAREREEARVAEQARVAREALLEAARIEEENRVEAARVAEEARVEAARQAALDAASQTEAERLAAEAQLAEERIRLQPAPDARTTDGGRTRFQQLQARRAAERAVARAAERRQVAEPVEEVAVDGPVLEEQRTWESIFAPRRSTIIVSGFPAVGKTTFSDLQEQAQLVERFPGHVFHDLSVEPFALNILQNGPNRSWPANYVAAIEELKEEAKKDKSRNPQCHVIFISTPDDAIIQALNQASIYPDFLYPQPGLKLEYSDRFNTQIAAGDRRVESAGPIIANWLRFLTLYSENQPLASKKYVLQRGQYLGDVIDAILSRHLRNDQAECKLSYLSS</sequence>
<dbReference type="GeneID" id="28823400"/>
<evidence type="ECO:0000313" key="3">
    <source>
        <dbReference type="EMBL" id="KUJ08017.1"/>
    </source>
</evidence>
<evidence type="ECO:0000256" key="2">
    <source>
        <dbReference type="SAM" id="MobiDB-lite"/>
    </source>
</evidence>
<dbReference type="RefSeq" id="XP_018062372.1">
    <property type="nucleotide sequence ID" value="XM_018213674.1"/>
</dbReference>
<gene>
    <name evidence="3" type="ORF">LY89DRAFT_677343</name>
</gene>
<dbReference type="Proteomes" id="UP000070700">
    <property type="component" value="Unassembled WGS sequence"/>
</dbReference>
<feature type="region of interest" description="Disordered" evidence="2">
    <location>
        <begin position="1"/>
        <end position="28"/>
    </location>
</feature>
<dbReference type="AlphaFoldDB" id="A0A132B8M1"/>
<proteinExistence type="predicted"/>
<keyword evidence="1" id="KW-0175">Coiled coil</keyword>
<accession>A0A132B8M1</accession>
<name>A0A132B8M1_MOLSC</name>
<feature type="coiled-coil region" evidence="1">
    <location>
        <begin position="340"/>
        <end position="397"/>
    </location>
</feature>
<reference evidence="3 4" key="1">
    <citation type="submission" date="2015-10" db="EMBL/GenBank/DDBJ databases">
        <title>Full genome of DAOMC 229536 Phialocephala scopiformis, a fungal endophyte of spruce producing the potent anti-insectan compound rugulosin.</title>
        <authorList>
            <consortium name="DOE Joint Genome Institute"/>
            <person name="Walker A.K."/>
            <person name="Frasz S.L."/>
            <person name="Seifert K.A."/>
            <person name="Miller J.D."/>
            <person name="Mondo S.J."/>
            <person name="Labutti K."/>
            <person name="Lipzen A."/>
            <person name="Dockter R."/>
            <person name="Kennedy M."/>
            <person name="Grigoriev I.V."/>
            <person name="Spatafora J.W."/>
        </authorList>
    </citation>
    <scope>NUCLEOTIDE SEQUENCE [LARGE SCALE GENOMIC DNA]</scope>
    <source>
        <strain evidence="3 4">CBS 120377</strain>
    </source>
</reference>
<evidence type="ECO:0000256" key="1">
    <source>
        <dbReference type="SAM" id="Coils"/>
    </source>
</evidence>
<protein>
    <submittedName>
        <fullName evidence="3">Uncharacterized protein</fullName>
    </submittedName>
</protein>
<dbReference type="EMBL" id="KQ947437">
    <property type="protein sequence ID" value="KUJ08017.1"/>
    <property type="molecule type" value="Genomic_DNA"/>
</dbReference>
<keyword evidence="4" id="KW-1185">Reference proteome</keyword>
<dbReference type="KEGG" id="psco:LY89DRAFT_677343"/>
<organism evidence="3 4">
    <name type="scientific">Mollisia scopiformis</name>
    <name type="common">Conifer needle endophyte fungus</name>
    <name type="synonym">Phialocephala scopiformis</name>
    <dbReference type="NCBI Taxonomy" id="149040"/>
    <lineage>
        <taxon>Eukaryota</taxon>
        <taxon>Fungi</taxon>
        <taxon>Dikarya</taxon>
        <taxon>Ascomycota</taxon>
        <taxon>Pezizomycotina</taxon>
        <taxon>Leotiomycetes</taxon>
        <taxon>Helotiales</taxon>
        <taxon>Mollisiaceae</taxon>
        <taxon>Mollisia</taxon>
    </lineage>
</organism>
<feature type="coiled-coil region" evidence="1">
    <location>
        <begin position="270"/>
        <end position="316"/>
    </location>
</feature>